<evidence type="ECO:0000313" key="3">
    <source>
        <dbReference type="EMBL" id="KAG5188690.1"/>
    </source>
</evidence>
<keyword evidence="1" id="KW-0677">Repeat</keyword>
<gene>
    <name evidence="3" type="ORF">JKP88DRAFT_140732</name>
</gene>
<dbReference type="NCBIfam" id="TIGR00756">
    <property type="entry name" value="PPR"/>
    <property type="match status" value="1"/>
</dbReference>
<name>A0A835ZC76_9STRA</name>
<organism evidence="3 4">
    <name type="scientific">Tribonema minus</name>
    <dbReference type="NCBI Taxonomy" id="303371"/>
    <lineage>
        <taxon>Eukaryota</taxon>
        <taxon>Sar</taxon>
        <taxon>Stramenopiles</taxon>
        <taxon>Ochrophyta</taxon>
        <taxon>PX clade</taxon>
        <taxon>Xanthophyceae</taxon>
        <taxon>Tribonematales</taxon>
        <taxon>Tribonemataceae</taxon>
        <taxon>Tribonema</taxon>
    </lineage>
</organism>
<feature type="non-terminal residue" evidence="3">
    <location>
        <position position="92"/>
    </location>
</feature>
<dbReference type="Gene3D" id="1.25.40.10">
    <property type="entry name" value="Tetratricopeptide repeat domain"/>
    <property type="match status" value="1"/>
</dbReference>
<dbReference type="AlphaFoldDB" id="A0A835ZC76"/>
<dbReference type="PANTHER" id="PTHR47936:SF1">
    <property type="entry name" value="PENTATRICOPEPTIDE REPEAT-CONTAINING PROTEIN GUN1, CHLOROPLASTIC"/>
    <property type="match status" value="1"/>
</dbReference>
<comment type="caution">
    <text evidence="3">The sequence shown here is derived from an EMBL/GenBank/DDBJ whole genome shotgun (WGS) entry which is preliminary data.</text>
</comment>
<dbReference type="Pfam" id="PF01535">
    <property type="entry name" value="PPR"/>
    <property type="match status" value="1"/>
</dbReference>
<sequence>GLKLDVQGYNVVLMACSMAESLEIALQLYHQMVHVDRREPNVRTYDCLLRCCCHHKDWRVALRLFAEMRRRGVIPDALVWTKLLETLSKSQQ</sequence>
<evidence type="ECO:0000313" key="4">
    <source>
        <dbReference type="Proteomes" id="UP000664859"/>
    </source>
</evidence>
<protein>
    <recommendedName>
        <fullName evidence="5">Pentatricopeptide repeat-containing protein</fullName>
    </recommendedName>
</protein>
<evidence type="ECO:0000256" key="1">
    <source>
        <dbReference type="ARBA" id="ARBA00022737"/>
    </source>
</evidence>
<dbReference type="Proteomes" id="UP000664859">
    <property type="component" value="Unassembled WGS sequence"/>
</dbReference>
<dbReference type="InterPro" id="IPR002885">
    <property type="entry name" value="PPR_rpt"/>
</dbReference>
<dbReference type="Pfam" id="PF13041">
    <property type="entry name" value="PPR_2"/>
    <property type="match status" value="1"/>
</dbReference>
<dbReference type="InterPro" id="IPR011990">
    <property type="entry name" value="TPR-like_helical_dom_sf"/>
</dbReference>
<accession>A0A835ZC76</accession>
<reference evidence="3" key="1">
    <citation type="submission" date="2021-02" db="EMBL/GenBank/DDBJ databases">
        <title>First Annotated Genome of the Yellow-green Alga Tribonema minus.</title>
        <authorList>
            <person name="Mahan K.M."/>
        </authorList>
    </citation>
    <scope>NUCLEOTIDE SEQUENCE</scope>
    <source>
        <strain evidence="3">UTEX B ZZ1240</strain>
    </source>
</reference>
<feature type="repeat" description="PPR" evidence="2">
    <location>
        <begin position="41"/>
        <end position="75"/>
    </location>
</feature>
<dbReference type="OrthoDB" id="42736at2759"/>
<dbReference type="PANTHER" id="PTHR47936">
    <property type="entry name" value="PPR_LONG DOMAIN-CONTAINING PROTEIN"/>
    <property type="match status" value="1"/>
</dbReference>
<dbReference type="PROSITE" id="PS51375">
    <property type="entry name" value="PPR"/>
    <property type="match status" value="1"/>
</dbReference>
<dbReference type="EMBL" id="JAFCMP010000067">
    <property type="protein sequence ID" value="KAG5188690.1"/>
    <property type="molecule type" value="Genomic_DNA"/>
</dbReference>
<feature type="non-terminal residue" evidence="3">
    <location>
        <position position="1"/>
    </location>
</feature>
<keyword evidence="4" id="KW-1185">Reference proteome</keyword>
<evidence type="ECO:0008006" key="5">
    <source>
        <dbReference type="Google" id="ProtNLM"/>
    </source>
</evidence>
<proteinExistence type="predicted"/>
<evidence type="ECO:0000256" key="2">
    <source>
        <dbReference type="PROSITE-ProRule" id="PRU00708"/>
    </source>
</evidence>